<proteinExistence type="inferred from homology"/>
<dbReference type="OrthoDB" id="9805604at2"/>
<keyword evidence="9" id="KW-1185">Reference proteome</keyword>
<name>A0A229W0A4_9BIFI</name>
<dbReference type="GO" id="GO:0046872">
    <property type="term" value="F:metal ion binding"/>
    <property type="evidence" value="ECO:0007669"/>
    <property type="project" value="UniProtKB-KW"/>
</dbReference>
<evidence type="ECO:0000256" key="6">
    <source>
        <dbReference type="ARBA" id="ARBA00022842"/>
    </source>
</evidence>
<evidence type="ECO:0000256" key="2">
    <source>
        <dbReference type="ARBA" id="ARBA00005893"/>
    </source>
</evidence>
<feature type="binding site" evidence="7">
    <location>
        <position position="103"/>
    </location>
    <ligand>
        <name>Mg(2+)</name>
        <dbReference type="ChEBI" id="CHEBI:18420"/>
    </ligand>
</feature>
<dbReference type="RefSeq" id="WP_093959491.1">
    <property type="nucleotide sequence ID" value="NZ_NEWD01000004.1"/>
</dbReference>
<comment type="cofactor">
    <cofactor evidence="1 7">
        <name>Mg(2+)</name>
        <dbReference type="ChEBI" id="CHEBI:18420"/>
    </cofactor>
</comment>
<dbReference type="GO" id="GO:0016788">
    <property type="term" value="F:hydrolase activity, acting on ester bonds"/>
    <property type="evidence" value="ECO:0007669"/>
    <property type="project" value="InterPro"/>
</dbReference>
<dbReference type="PANTHER" id="PTHR21485">
    <property type="entry name" value="HAD SUPERFAMILY MEMBERS CMAS AND KDSC"/>
    <property type="match status" value="1"/>
</dbReference>
<evidence type="ECO:0000256" key="5">
    <source>
        <dbReference type="ARBA" id="ARBA00022801"/>
    </source>
</evidence>
<protein>
    <submittedName>
        <fullName evidence="8">3-deoxy-D-manno-octulosonate 8-phosphate phosphatase</fullName>
    </submittedName>
</protein>
<comment type="similarity">
    <text evidence="2">Belongs to the KdsC family.</text>
</comment>
<dbReference type="SFLD" id="SFLDG01138">
    <property type="entry name" value="C1.6.2:_Deoxy-d-mannose-octulo"/>
    <property type="match status" value="1"/>
</dbReference>
<dbReference type="PANTHER" id="PTHR21485:SF3">
    <property type="entry name" value="N-ACYLNEURAMINATE CYTIDYLYLTRANSFERASE"/>
    <property type="match status" value="1"/>
</dbReference>
<dbReference type="Proteomes" id="UP000215433">
    <property type="component" value="Unassembled WGS sequence"/>
</dbReference>
<dbReference type="InterPro" id="IPR036412">
    <property type="entry name" value="HAD-like_sf"/>
</dbReference>
<evidence type="ECO:0000256" key="1">
    <source>
        <dbReference type="ARBA" id="ARBA00001946"/>
    </source>
</evidence>
<comment type="subunit">
    <text evidence="3">Homotetramer.</text>
</comment>
<dbReference type="PIRSF" id="PIRSF006118">
    <property type="entry name" value="KDO8-P_Ptase"/>
    <property type="match status" value="1"/>
</dbReference>
<dbReference type="Gene3D" id="3.40.50.1000">
    <property type="entry name" value="HAD superfamily/HAD-like"/>
    <property type="match status" value="1"/>
</dbReference>
<organism evidence="8 9">
    <name type="scientific">Bifidobacterium vansinderenii</name>
    <dbReference type="NCBI Taxonomy" id="1984871"/>
    <lineage>
        <taxon>Bacteria</taxon>
        <taxon>Bacillati</taxon>
        <taxon>Actinomycetota</taxon>
        <taxon>Actinomycetes</taxon>
        <taxon>Bifidobacteriales</taxon>
        <taxon>Bifidobacteriaceae</taxon>
        <taxon>Bifidobacterium</taxon>
    </lineage>
</organism>
<dbReference type="InterPro" id="IPR010023">
    <property type="entry name" value="KdsC_fam"/>
</dbReference>
<dbReference type="SFLD" id="SFLDS00003">
    <property type="entry name" value="Haloacid_Dehalogenase"/>
    <property type="match status" value="1"/>
</dbReference>
<comment type="caution">
    <text evidence="8">The sequence shown here is derived from an EMBL/GenBank/DDBJ whole genome shotgun (WGS) entry which is preliminary data.</text>
</comment>
<dbReference type="AlphaFoldDB" id="A0A229W0A4"/>
<dbReference type="GO" id="GO:0008781">
    <property type="term" value="F:N-acylneuraminate cytidylyltransferase activity"/>
    <property type="evidence" value="ECO:0007669"/>
    <property type="project" value="TreeGrafter"/>
</dbReference>
<dbReference type="SFLD" id="SFLDG01136">
    <property type="entry name" value="C1.6:_Phosphoserine_Phosphatas"/>
    <property type="match status" value="1"/>
</dbReference>
<dbReference type="NCBIfam" id="TIGR01670">
    <property type="entry name" value="KdsC-phosphatas"/>
    <property type="match status" value="1"/>
</dbReference>
<keyword evidence="6 7" id="KW-0460">Magnesium</keyword>
<dbReference type="CDD" id="cd01630">
    <property type="entry name" value="HAD_KDO-like"/>
    <property type="match status" value="1"/>
</dbReference>
<accession>A0A229W0A4</accession>
<dbReference type="SUPFAM" id="SSF56784">
    <property type="entry name" value="HAD-like"/>
    <property type="match status" value="1"/>
</dbReference>
<dbReference type="Pfam" id="PF00702">
    <property type="entry name" value="Hydrolase"/>
    <property type="match status" value="1"/>
</dbReference>
<dbReference type="InterPro" id="IPR050793">
    <property type="entry name" value="CMP-NeuNAc_synthase"/>
</dbReference>
<feature type="binding site" evidence="7">
    <location>
        <position position="9"/>
    </location>
    <ligand>
        <name>Mg(2+)</name>
        <dbReference type="ChEBI" id="CHEBI:18420"/>
    </ligand>
</feature>
<evidence type="ECO:0000256" key="3">
    <source>
        <dbReference type="ARBA" id="ARBA00011881"/>
    </source>
</evidence>
<feature type="binding site" evidence="7">
    <location>
        <position position="11"/>
    </location>
    <ligand>
        <name>substrate</name>
    </ligand>
</feature>
<dbReference type="FunFam" id="3.40.50.1000:FF:000029">
    <property type="entry name" value="3-deoxy-D-manno-octulosonate 8-phosphate phosphatase KdsC"/>
    <property type="match status" value="1"/>
</dbReference>
<keyword evidence="4 7" id="KW-0479">Metal-binding</keyword>
<reference evidence="8 9" key="1">
    <citation type="submission" date="2017-05" db="EMBL/GenBank/DDBJ databases">
        <title>Bifidobacterium vansinderenii sp. nov.</title>
        <authorList>
            <person name="Lugli G.A."/>
            <person name="Duranti S."/>
            <person name="Mangifesta M."/>
        </authorList>
    </citation>
    <scope>NUCLEOTIDE SEQUENCE [LARGE SCALE GENOMIC DNA]</scope>
    <source>
        <strain evidence="8 9">Tam10B</strain>
    </source>
</reference>
<dbReference type="InterPro" id="IPR023214">
    <property type="entry name" value="HAD_sf"/>
</dbReference>
<sequence>MTIRLLVMDVDGTLTDGRICIGADGEMMKTFNCKDGYGIKHLLPDAGITPMIITGRNSTILARRADELGITELHQGVHDKLPLLRRLMEERGLTRNEVAYIGDDLNDLEAIRFAGLSGCPADSTQGIIDVVDYVCRRDGGRGAVREFIEHMIRLNESEAGR</sequence>
<keyword evidence="5" id="KW-0378">Hydrolase</keyword>
<evidence type="ECO:0000256" key="7">
    <source>
        <dbReference type="PIRSR" id="PIRSR006118-2"/>
    </source>
</evidence>
<evidence type="ECO:0000313" key="8">
    <source>
        <dbReference type="EMBL" id="OXN01281.1"/>
    </source>
</evidence>
<dbReference type="EMBL" id="NEWD01000004">
    <property type="protein sequence ID" value="OXN01281.1"/>
    <property type="molecule type" value="Genomic_DNA"/>
</dbReference>
<evidence type="ECO:0000256" key="4">
    <source>
        <dbReference type="ARBA" id="ARBA00022723"/>
    </source>
</evidence>
<gene>
    <name evidence="8" type="ORF">Tam10B_0282</name>
</gene>
<evidence type="ECO:0000313" key="9">
    <source>
        <dbReference type="Proteomes" id="UP000215433"/>
    </source>
</evidence>